<protein>
    <submittedName>
        <fullName evidence="3">Membrane integrity-associated transporter subunit PqiC</fullName>
    </submittedName>
</protein>
<dbReference type="RefSeq" id="WP_201676213.1">
    <property type="nucleotide sequence ID" value="NZ_JAEQNE010000005.1"/>
</dbReference>
<dbReference type="EMBL" id="JAEQNE010000005">
    <property type="protein sequence ID" value="MBL0393558.1"/>
    <property type="molecule type" value="Genomic_DNA"/>
</dbReference>
<reference evidence="3 4" key="1">
    <citation type="journal article" date="2017" name="Int. J. Syst. Evol. Microbiol.">
        <title>Ramlibacter monticola sp. nov., isolated from forest soil.</title>
        <authorList>
            <person name="Chaudhary D.K."/>
            <person name="Kim J."/>
        </authorList>
    </citation>
    <scope>NUCLEOTIDE SEQUENCE [LARGE SCALE GENOMIC DNA]</scope>
    <source>
        <strain evidence="3 4">KACC 19175</strain>
    </source>
</reference>
<gene>
    <name evidence="3" type="ORF">JJ685_20645</name>
</gene>
<dbReference type="Gene3D" id="3.40.50.10610">
    <property type="entry name" value="ABC-type transport auxiliary lipoprotein component"/>
    <property type="match status" value="1"/>
</dbReference>
<keyword evidence="4" id="KW-1185">Reference proteome</keyword>
<dbReference type="Proteomes" id="UP000599109">
    <property type="component" value="Unassembled WGS sequence"/>
</dbReference>
<evidence type="ECO:0000259" key="2">
    <source>
        <dbReference type="Pfam" id="PF03886"/>
    </source>
</evidence>
<feature type="signal peptide" evidence="1">
    <location>
        <begin position="1"/>
        <end position="20"/>
    </location>
</feature>
<proteinExistence type="predicted"/>
<accession>A0A937CVB2</accession>
<evidence type="ECO:0000256" key="1">
    <source>
        <dbReference type="SAM" id="SignalP"/>
    </source>
</evidence>
<organism evidence="3 4">
    <name type="scientific">Ramlibacter monticola</name>
    <dbReference type="NCBI Taxonomy" id="1926872"/>
    <lineage>
        <taxon>Bacteria</taxon>
        <taxon>Pseudomonadati</taxon>
        <taxon>Pseudomonadota</taxon>
        <taxon>Betaproteobacteria</taxon>
        <taxon>Burkholderiales</taxon>
        <taxon>Comamonadaceae</taxon>
        <taxon>Ramlibacter</taxon>
    </lineage>
</organism>
<comment type="caution">
    <text evidence="3">The sequence shown here is derived from an EMBL/GenBank/DDBJ whole genome shotgun (WGS) entry which is preliminary data.</text>
</comment>
<sequence>MQLLAAALLAGCSLSLPLPAPEPAMTAALIDRLPANLPQAPRGAATLLVLSPQARPVYDTARMAYSLRPHHIAYYSRNEWAETPPQMLQPLLVRALESTGRFQAVLAPPHSGPYTHSLHAEVLELLQDFDRQPPVLRLVLHVQLADAAQRTIASREFVAQQPLVESSPDGGVRAANEAMAQVLREVASFVLEQVR</sequence>
<name>A0A937CVB2_9BURK</name>
<dbReference type="Pfam" id="PF03886">
    <property type="entry name" value="ABC_trans_aux"/>
    <property type="match status" value="1"/>
</dbReference>
<feature type="domain" description="ABC-type transport auxiliary lipoprotein component" evidence="2">
    <location>
        <begin position="35"/>
        <end position="187"/>
    </location>
</feature>
<dbReference type="SUPFAM" id="SSF159594">
    <property type="entry name" value="XCC0632-like"/>
    <property type="match status" value="1"/>
</dbReference>
<keyword evidence="1" id="KW-0732">Signal</keyword>
<evidence type="ECO:0000313" key="4">
    <source>
        <dbReference type="Proteomes" id="UP000599109"/>
    </source>
</evidence>
<dbReference type="AlphaFoldDB" id="A0A937CVB2"/>
<evidence type="ECO:0000313" key="3">
    <source>
        <dbReference type="EMBL" id="MBL0393558.1"/>
    </source>
</evidence>
<dbReference type="InterPro" id="IPR005586">
    <property type="entry name" value="ABC_trans_aux"/>
</dbReference>
<feature type="chain" id="PRO_5037736283" evidence="1">
    <location>
        <begin position="21"/>
        <end position="195"/>
    </location>
</feature>